<evidence type="ECO:0000313" key="1">
    <source>
        <dbReference type="EMBL" id="KAG5492811.1"/>
    </source>
</evidence>
<accession>A0A836HGF3</accession>
<reference evidence="1 2" key="1">
    <citation type="submission" date="2021-02" db="EMBL/GenBank/DDBJ databases">
        <title>Porcisia hertigi Genome sequencing and assembly.</title>
        <authorList>
            <person name="Almutairi H."/>
            <person name="Gatherer D."/>
        </authorList>
    </citation>
    <scope>NUCLEOTIDE SEQUENCE [LARGE SCALE GENOMIC DNA]</scope>
    <source>
        <strain evidence="1 2">C119</strain>
    </source>
</reference>
<protein>
    <submittedName>
        <fullName evidence="1">Uncharacterized protein</fullName>
    </submittedName>
</protein>
<evidence type="ECO:0000313" key="2">
    <source>
        <dbReference type="Proteomes" id="UP000674318"/>
    </source>
</evidence>
<dbReference type="Proteomes" id="UP000674318">
    <property type="component" value="Chromosome 35"/>
</dbReference>
<gene>
    <name evidence="1" type="ORF">JKF63_01391</name>
</gene>
<dbReference type="KEGG" id="phet:94287515"/>
<dbReference type="EMBL" id="JAFJZO010000035">
    <property type="protein sequence ID" value="KAG5492811.1"/>
    <property type="molecule type" value="Genomic_DNA"/>
</dbReference>
<dbReference type="RefSeq" id="XP_067753595.1">
    <property type="nucleotide sequence ID" value="XM_067897438.1"/>
</dbReference>
<keyword evidence="2" id="KW-1185">Reference proteome</keyword>
<proteinExistence type="predicted"/>
<sequence>MFFFSGEKRVTLLQPLFPLSQAGNCTRRRAAIISLLETFDGVNVQKYQGSDVTGRRSREYFLRNQKAFEDRSPLLRQECSRPRLLPRSSGPGCRWYTQLAQFDVLSCSAARYDGCRGAVQGGSA</sequence>
<dbReference type="GeneID" id="94287515"/>
<name>A0A836HGF3_9TRYP</name>
<organism evidence="1 2">
    <name type="scientific">Porcisia hertigi</name>
    <dbReference type="NCBI Taxonomy" id="2761500"/>
    <lineage>
        <taxon>Eukaryota</taxon>
        <taxon>Discoba</taxon>
        <taxon>Euglenozoa</taxon>
        <taxon>Kinetoplastea</taxon>
        <taxon>Metakinetoplastina</taxon>
        <taxon>Trypanosomatida</taxon>
        <taxon>Trypanosomatidae</taxon>
        <taxon>Leishmaniinae</taxon>
        <taxon>Porcisia</taxon>
    </lineage>
</organism>
<comment type="caution">
    <text evidence="1">The sequence shown here is derived from an EMBL/GenBank/DDBJ whole genome shotgun (WGS) entry which is preliminary data.</text>
</comment>
<dbReference type="AlphaFoldDB" id="A0A836HGF3"/>